<keyword evidence="2" id="KW-0732">Signal</keyword>
<reference evidence="3 4" key="1">
    <citation type="submission" date="2012-02" db="EMBL/GenBank/DDBJ databases">
        <title>Complete sequence of chromosome of Singulisphaera acidiphila DSM 18658.</title>
        <authorList>
            <consortium name="US DOE Joint Genome Institute (JGI-PGF)"/>
            <person name="Lucas S."/>
            <person name="Copeland A."/>
            <person name="Lapidus A."/>
            <person name="Glavina del Rio T."/>
            <person name="Dalin E."/>
            <person name="Tice H."/>
            <person name="Bruce D."/>
            <person name="Goodwin L."/>
            <person name="Pitluck S."/>
            <person name="Peters L."/>
            <person name="Ovchinnikova G."/>
            <person name="Chertkov O."/>
            <person name="Kyrpides N."/>
            <person name="Mavromatis K."/>
            <person name="Ivanova N."/>
            <person name="Brettin T."/>
            <person name="Detter J.C."/>
            <person name="Han C."/>
            <person name="Larimer F."/>
            <person name="Land M."/>
            <person name="Hauser L."/>
            <person name="Markowitz V."/>
            <person name="Cheng J.-F."/>
            <person name="Hugenholtz P."/>
            <person name="Woyke T."/>
            <person name="Wu D."/>
            <person name="Tindall B."/>
            <person name="Pomrenke H."/>
            <person name="Brambilla E."/>
            <person name="Klenk H.-P."/>
            <person name="Eisen J.A."/>
        </authorList>
    </citation>
    <scope>NUCLEOTIDE SEQUENCE [LARGE SCALE GENOMIC DNA]</scope>
    <source>
        <strain evidence="4">ATCC BAA-1392 / DSM 18658 / VKM B-2454 / MOB10</strain>
    </source>
</reference>
<dbReference type="KEGG" id="saci:Sinac_1123"/>
<dbReference type="EMBL" id="CP003364">
    <property type="protein sequence ID" value="AGA25519.1"/>
    <property type="molecule type" value="Genomic_DNA"/>
</dbReference>
<proteinExistence type="predicted"/>
<name>L0D7Y7_SINAD</name>
<dbReference type="RefSeq" id="WP_015244695.1">
    <property type="nucleotide sequence ID" value="NC_019892.1"/>
</dbReference>
<evidence type="ECO:0000256" key="2">
    <source>
        <dbReference type="SAM" id="SignalP"/>
    </source>
</evidence>
<feature type="signal peptide" evidence="2">
    <location>
        <begin position="1"/>
        <end position="33"/>
    </location>
</feature>
<feature type="region of interest" description="Disordered" evidence="1">
    <location>
        <begin position="104"/>
        <end position="149"/>
    </location>
</feature>
<keyword evidence="4" id="KW-1185">Reference proteome</keyword>
<feature type="chain" id="PRO_5003940063" description="Carboxypeptidase regulatory-like domain-containing protein" evidence="2">
    <location>
        <begin position="34"/>
        <end position="149"/>
    </location>
</feature>
<evidence type="ECO:0000313" key="4">
    <source>
        <dbReference type="Proteomes" id="UP000010798"/>
    </source>
</evidence>
<dbReference type="Proteomes" id="UP000010798">
    <property type="component" value="Chromosome"/>
</dbReference>
<dbReference type="AlphaFoldDB" id="L0D7Y7"/>
<dbReference type="OrthoDB" id="291697at2"/>
<sequence>MQLIRLNRFRPASLLLLATLPLGGCGTDSSAPADPYTRVAVAGTVTLDGNPLSEGTIQLDPAADTKGPTAAGEIHQGKFAIDKTQGPVAGKYLVRISGRPIVKISEGTQPGGTPKVTPDPVPSQFNTKSKLETDVPADGSSNLEFALKK</sequence>
<accession>L0D7Y7</accession>
<evidence type="ECO:0000313" key="3">
    <source>
        <dbReference type="EMBL" id="AGA25519.1"/>
    </source>
</evidence>
<gene>
    <name evidence="3" type="ordered locus">Sinac_1123</name>
</gene>
<organism evidence="3 4">
    <name type="scientific">Singulisphaera acidiphila (strain ATCC BAA-1392 / DSM 18658 / VKM B-2454 / MOB10)</name>
    <dbReference type="NCBI Taxonomy" id="886293"/>
    <lineage>
        <taxon>Bacteria</taxon>
        <taxon>Pseudomonadati</taxon>
        <taxon>Planctomycetota</taxon>
        <taxon>Planctomycetia</taxon>
        <taxon>Isosphaerales</taxon>
        <taxon>Isosphaeraceae</taxon>
        <taxon>Singulisphaera</taxon>
    </lineage>
</organism>
<evidence type="ECO:0008006" key="5">
    <source>
        <dbReference type="Google" id="ProtNLM"/>
    </source>
</evidence>
<protein>
    <recommendedName>
        <fullName evidence="5">Carboxypeptidase regulatory-like domain-containing protein</fullName>
    </recommendedName>
</protein>
<evidence type="ECO:0000256" key="1">
    <source>
        <dbReference type="SAM" id="MobiDB-lite"/>
    </source>
</evidence>
<dbReference type="HOGENOM" id="CLU_113730_3_0_0"/>